<feature type="region of interest" description="Disordered" evidence="1">
    <location>
        <begin position="1"/>
        <end position="47"/>
    </location>
</feature>
<gene>
    <name evidence="2" type="ORF">SEMRO_832_G208460.1</name>
</gene>
<evidence type="ECO:0000313" key="2">
    <source>
        <dbReference type="EMBL" id="CAB9517116.1"/>
    </source>
</evidence>
<reference evidence="2" key="1">
    <citation type="submission" date="2020-06" db="EMBL/GenBank/DDBJ databases">
        <authorList>
            <consortium name="Plant Systems Biology data submission"/>
        </authorList>
    </citation>
    <scope>NUCLEOTIDE SEQUENCE</scope>
    <source>
        <strain evidence="2">D6</strain>
    </source>
</reference>
<evidence type="ECO:0000256" key="1">
    <source>
        <dbReference type="SAM" id="MobiDB-lite"/>
    </source>
</evidence>
<keyword evidence="3" id="KW-1185">Reference proteome</keyword>
<protein>
    <recommendedName>
        <fullName evidence="4">SnoaL-like domain-containing protein</fullName>
    </recommendedName>
</protein>
<sequence>MGFLFFPGGKKTEKKSGKSTKNKGGSKKQSKKPKNAADPSETIFESQFSSHSSSSSIKLTNEQLVRYYMHAKNRHATTEELLPLFHETATVKFDDQGCLTAVQLVTEIHKLYQAFEDLSFSFESVKEVRPGEVLVEQLVVSGTHTGNLIFMDLPAIPASGKHVVLDPERVWVNVEDGKIAKMDVMALGNLTGPPGLYVSVGGKLQNPCE</sequence>
<name>A0A9N8E9A8_9STRA</name>
<dbReference type="SUPFAM" id="SSF54427">
    <property type="entry name" value="NTF2-like"/>
    <property type="match status" value="1"/>
</dbReference>
<evidence type="ECO:0008006" key="4">
    <source>
        <dbReference type="Google" id="ProtNLM"/>
    </source>
</evidence>
<dbReference type="Proteomes" id="UP001153069">
    <property type="component" value="Unassembled WGS sequence"/>
</dbReference>
<dbReference type="AlphaFoldDB" id="A0A9N8E9A8"/>
<proteinExistence type="predicted"/>
<dbReference type="EMBL" id="CAICTM010000831">
    <property type="protein sequence ID" value="CAB9517116.1"/>
    <property type="molecule type" value="Genomic_DNA"/>
</dbReference>
<comment type="caution">
    <text evidence="2">The sequence shown here is derived from an EMBL/GenBank/DDBJ whole genome shotgun (WGS) entry which is preliminary data.</text>
</comment>
<accession>A0A9N8E9A8</accession>
<dbReference type="Gene3D" id="3.10.450.50">
    <property type="match status" value="1"/>
</dbReference>
<feature type="compositionally biased region" description="Basic residues" evidence="1">
    <location>
        <begin position="17"/>
        <end position="34"/>
    </location>
</feature>
<dbReference type="InterPro" id="IPR032710">
    <property type="entry name" value="NTF2-like_dom_sf"/>
</dbReference>
<organism evidence="2 3">
    <name type="scientific">Seminavis robusta</name>
    <dbReference type="NCBI Taxonomy" id="568900"/>
    <lineage>
        <taxon>Eukaryota</taxon>
        <taxon>Sar</taxon>
        <taxon>Stramenopiles</taxon>
        <taxon>Ochrophyta</taxon>
        <taxon>Bacillariophyta</taxon>
        <taxon>Bacillariophyceae</taxon>
        <taxon>Bacillariophycidae</taxon>
        <taxon>Naviculales</taxon>
        <taxon>Naviculaceae</taxon>
        <taxon>Seminavis</taxon>
    </lineage>
</organism>
<evidence type="ECO:0000313" key="3">
    <source>
        <dbReference type="Proteomes" id="UP001153069"/>
    </source>
</evidence>